<dbReference type="Gene3D" id="3.40.50.1010">
    <property type="entry name" value="5'-nuclease"/>
    <property type="match status" value="1"/>
</dbReference>
<sequence length="134" mass="15149">MREKIVLDTGIFHVHFSGLNEKVKELMRGIYAGRYGAFTTPLNLMEVFYQYSWVVGKEGARVRLSLILDSSIRVIPPDKDLSLRAGEVKVDFSFLSIVDCFVVSLAERERARVITTDSAMHNVYRNTTFIGLSG</sequence>
<dbReference type="PANTHER" id="PTHR39677">
    <property type="entry name" value="RIBONUCLEASE VAPC6"/>
    <property type="match status" value="1"/>
</dbReference>
<proteinExistence type="predicted"/>
<evidence type="ECO:0000313" key="3">
    <source>
        <dbReference type="Proteomes" id="UP000003980"/>
    </source>
</evidence>
<feature type="domain" description="PIN" evidence="1">
    <location>
        <begin position="5"/>
        <end position="125"/>
    </location>
</feature>
<name>H2C242_9CREN</name>
<dbReference type="HOGENOM" id="CLU_135601_2_0_2"/>
<dbReference type="STRING" id="671065.MetMK1DRAFT_00008150"/>
<protein>
    <submittedName>
        <fullName evidence="2">Putative nucleic acid-binding protein, contains PIN domain</fullName>
    </submittedName>
</protein>
<dbReference type="RefSeq" id="WP_009070944.1">
    <property type="nucleotide sequence ID" value="NZ_JH597761.1"/>
</dbReference>
<dbReference type="PANTHER" id="PTHR39677:SF4">
    <property type="entry name" value="RIBONUCLEASE VAPC6"/>
    <property type="match status" value="1"/>
</dbReference>
<accession>H2C242</accession>
<dbReference type="AlphaFoldDB" id="H2C242"/>
<keyword evidence="3" id="KW-1185">Reference proteome</keyword>
<dbReference type="EMBL" id="JH597761">
    <property type="protein sequence ID" value="EHP70313.1"/>
    <property type="molecule type" value="Genomic_DNA"/>
</dbReference>
<evidence type="ECO:0000313" key="2">
    <source>
        <dbReference type="EMBL" id="EHP70313.1"/>
    </source>
</evidence>
<dbReference type="SUPFAM" id="SSF88723">
    <property type="entry name" value="PIN domain-like"/>
    <property type="match status" value="1"/>
</dbReference>
<evidence type="ECO:0000259" key="1">
    <source>
        <dbReference type="Pfam" id="PF01850"/>
    </source>
</evidence>
<organism evidence="2 3">
    <name type="scientific">Metallosphaera yellowstonensis MK1</name>
    <dbReference type="NCBI Taxonomy" id="671065"/>
    <lineage>
        <taxon>Archaea</taxon>
        <taxon>Thermoproteota</taxon>
        <taxon>Thermoprotei</taxon>
        <taxon>Sulfolobales</taxon>
        <taxon>Sulfolobaceae</taxon>
        <taxon>Metallosphaera</taxon>
    </lineage>
</organism>
<dbReference type="eggNOG" id="arCOG02221">
    <property type="taxonomic scope" value="Archaea"/>
</dbReference>
<reference evidence="2 3" key="1">
    <citation type="submission" date="2012-01" db="EMBL/GenBank/DDBJ databases">
        <title>Improved High-Quality Draft sequence of Metallosphaera yellowstonensis MK1.</title>
        <authorList>
            <consortium name="US DOE Joint Genome Institute"/>
            <person name="Lucas S."/>
            <person name="Han J."/>
            <person name="Cheng J.-F."/>
            <person name="Goodwin L."/>
            <person name="Pitluck S."/>
            <person name="Peters L."/>
            <person name="Teshima H."/>
            <person name="Detter J.C."/>
            <person name="Han C."/>
            <person name="Tapia R."/>
            <person name="Land M."/>
            <person name="Hauser L."/>
            <person name="Kyrpides N."/>
            <person name="Kozubal M."/>
            <person name="Macur R.E."/>
            <person name="Jay Z."/>
            <person name="Inskeep W."/>
            <person name="Woyke T."/>
        </authorList>
    </citation>
    <scope>NUCLEOTIDE SEQUENCE [LARGE SCALE GENOMIC DNA]</scope>
    <source>
        <strain evidence="2 3">MK1</strain>
    </source>
</reference>
<dbReference type="OrthoDB" id="38711at2157"/>
<gene>
    <name evidence="2" type="ORF">MetMK1DRAFT_00008150</name>
</gene>
<dbReference type="Proteomes" id="UP000003980">
    <property type="component" value="Unassembled WGS sequence"/>
</dbReference>
<dbReference type="InterPro" id="IPR029060">
    <property type="entry name" value="PIN-like_dom_sf"/>
</dbReference>
<dbReference type="Pfam" id="PF01850">
    <property type="entry name" value="PIN"/>
    <property type="match status" value="1"/>
</dbReference>
<dbReference type="InterPro" id="IPR002716">
    <property type="entry name" value="PIN_dom"/>
</dbReference>